<comment type="caution">
    <text evidence="2">The sequence shown here is derived from an EMBL/GenBank/DDBJ whole genome shotgun (WGS) entry which is preliminary data.</text>
</comment>
<dbReference type="AlphaFoldDB" id="A0AAE1D294"/>
<feature type="compositionally biased region" description="Basic and acidic residues" evidence="1">
    <location>
        <begin position="41"/>
        <end position="51"/>
    </location>
</feature>
<name>A0AAE1D294_9GAST</name>
<dbReference type="Proteomes" id="UP001283361">
    <property type="component" value="Unassembled WGS sequence"/>
</dbReference>
<feature type="region of interest" description="Disordered" evidence="1">
    <location>
        <begin position="1"/>
        <end position="20"/>
    </location>
</feature>
<evidence type="ECO:0000313" key="3">
    <source>
        <dbReference type="Proteomes" id="UP001283361"/>
    </source>
</evidence>
<feature type="compositionally biased region" description="Polar residues" evidence="1">
    <location>
        <begin position="53"/>
        <end position="66"/>
    </location>
</feature>
<dbReference type="EMBL" id="JAWDGP010005812">
    <property type="protein sequence ID" value="KAK3751617.1"/>
    <property type="molecule type" value="Genomic_DNA"/>
</dbReference>
<feature type="compositionally biased region" description="Basic and acidic residues" evidence="1">
    <location>
        <begin position="1"/>
        <end position="11"/>
    </location>
</feature>
<gene>
    <name evidence="2" type="ORF">RRG08_012678</name>
</gene>
<feature type="region of interest" description="Disordered" evidence="1">
    <location>
        <begin position="39"/>
        <end position="88"/>
    </location>
</feature>
<protein>
    <submittedName>
        <fullName evidence="2">Uncharacterized protein</fullName>
    </submittedName>
</protein>
<sequence length="213" mass="23851">MKDGTRHERSLRPATVKGIGAPSRIFQRNAIKIQIKRKISRTGESDPHAEESVVNNLQGRGSSSGNYFRCNGEGDSNPQGRSPCDKVQLKSRKRSLTITTRNSLVEEFVKSFKMIEPRLSLCDSLKNKPYITTRTSQSWPTAPASLPELITVFAPKVRGHRVATGVPKRQDSCVQKSPSGVEQLERIVSNAKGDIRRYNSKWKQIKARAFLSM</sequence>
<evidence type="ECO:0000313" key="2">
    <source>
        <dbReference type="EMBL" id="KAK3751617.1"/>
    </source>
</evidence>
<accession>A0AAE1D294</accession>
<proteinExistence type="predicted"/>
<evidence type="ECO:0000256" key="1">
    <source>
        <dbReference type="SAM" id="MobiDB-lite"/>
    </source>
</evidence>
<organism evidence="2 3">
    <name type="scientific">Elysia crispata</name>
    <name type="common">lettuce slug</name>
    <dbReference type="NCBI Taxonomy" id="231223"/>
    <lineage>
        <taxon>Eukaryota</taxon>
        <taxon>Metazoa</taxon>
        <taxon>Spiralia</taxon>
        <taxon>Lophotrochozoa</taxon>
        <taxon>Mollusca</taxon>
        <taxon>Gastropoda</taxon>
        <taxon>Heterobranchia</taxon>
        <taxon>Euthyneura</taxon>
        <taxon>Panpulmonata</taxon>
        <taxon>Sacoglossa</taxon>
        <taxon>Placobranchoidea</taxon>
        <taxon>Plakobranchidae</taxon>
        <taxon>Elysia</taxon>
    </lineage>
</organism>
<keyword evidence="3" id="KW-1185">Reference proteome</keyword>
<reference evidence="2" key="1">
    <citation type="journal article" date="2023" name="G3 (Bethesda)">
        <title>A reference genome for the long-term kleptoplast-retaining sea slug Elysia crispata morphotype clarki.</title>
        <authorList>
            <person name="Eastman K.E."/>
            <person name="Pendleton A.L."/>
            <person name="Shaikh M.A."/>
            <person name="Suttiyut T."/>
            <person name="Ogas R."/>
            <person name="Tomko P."/>
            <person name="Gavelis G."/>
            <person name="Widhalm J.R."/>
            <person name="Wisecaver J.H."/>
        </authorList>
    </citation>
    <scope>NUCLEOTIDE SEQUENCE</scope>
    <source>
        <strain evidence="2">ECLA1</strain>
    </source>
</reference>